<proteinExistence type="evidence at transcript level"/>
<protein>
    <submittedName>
        <fullName evidence="2">MIP02207p</fullName>
    </submittedName>
    <submittedName>
        <fullName evidence="1">MIP02707p</fullName>
    </submittedName>
    <submittedName>
        <fullName evidence="3">MIP09434p</fullName>
    </submittedName>
    <submittedName>
        <fullName evidence="4">MIP11011p</fullName>
    </submittedName>
</protein>
<dbReference type="EMBL" id="BT100270">
    <property type="protein sequence ID" value="ACY72389.1"/>
    <property type="molecule type" value="mRNA"/>
</dbReference>
<evidence type="ECO:0000313" key="2">
    <source>
        <dbReference type="EMBL" id="ACM16740.1"/>
    </source>
</evidence>
<evidence type="ECO:0000313" key="3">
    <source>
        <dbReference type="EMBL" id="ACN86083.1"/>
    </source>
</evidence>
<dbReference type="EMBL" id="BT072935">
    <property type="protein sequence ID" value="ACN86083.1"/>
    <property type="molecule type" value="mRNA"/>
</dbReference>
<gene>
    <name evidence="1" type="primary">Mct1-RA</name>
</gene>
<evidence type="ECO:0000313" key="1">
    <source>
        <dbReference type="EMBL" id="ACL68740.1"/>
    </source>
</evidence>
<name>B8A401_DROME</name>
<organism evidence="1">
    <name type="scientific">Drosophila melanogaster</name>
    <name type="common">Fruit fly</name>
    <dbReference type="NCBI Taxonomy" id="7227"/>
    <lineage>
        <taxon>Eukaryota</taxon>
        <taxon>Metazoa</taxon>
        <taxon>Ecdysozoa</taxon>
        <taxon>Arthropoda</taxon>
        <taxon>Hexapoda</taxon>
        <taxon>Insecta</taxon>
        <taxon>Pterygota</taxon>
        <taxon>Neoptera</taxon>
        <taxon>Endopterygota</taxon>
        <taxon>Diptera</taxon>
        <taxon>Brachycera</taxon>
        <taxon>Muscomorpha</taxon>
        <taxon>Ephydroidea</taxon>
        <taxon>Drosophilidae</taxon>
        <taxon>Drosophila</taxon>
        <taxon>Sophophora</taxon>
    </lineage>
</organism>
<reference evidence="1" key="1">
    <citation type="submission" date="2009-01" db="EMBL/GenBank/DDBJ databases">
        <authorList>
            <person name="Carlson J."/>
            <person name="Booth B."/>
            <person name="Frise E."/>
            <person name="Sandler J."/>
            <person name="Wan K."/>
            <person name="Yu C."/>
            <person name="Celniker S."/>
        </authorList>
    </citation>
    <scope>NUCLEOTIDE SEQUENCE</scope>
</reference>
<evidence type="ECO:0000313" key="4">
    <source>
        <dbReference type="EMBL" id="ACY72389.1"/>
    </source>
</evidence>
<sequence>MDSVIVDEGVRPEGEDVVLDPLLHVYSASVNISVCMEYRRRIKWNLNLDGVSLFSNDEAFFGGSYALHRLDVLPEPEPHHWMPRLRLLLADWMKGIFEGLRAYLMGGKVALALPSETQAPGCQGGTPFQ</sequence>
<dbReference type="AlphaFoldDB" id="B8A401"/>
<dbReference type="EMBL" id="BT058023">
    <property type="protein sequence ID" value="ACM16740.1"/>
    <property type="molecule type" value="mRNA"/>
</dbReference>
<dbReference type="EMBL" id="BT056293">
    <property type="protein sequence ID" value="ACL68740.1"/>
    <property type="molecule type" value="mRNA"/>
</dbReference>
<accession>B8A401</accession>